<accession>A0AAD5S5D0</accession>
<dbReference type="PANTHER" id="PTHR13107:SF0">
    <property type="entry name" value="N6-ADENOSINE-METHYLTRANSFERASE NON-CATALYTIC SUBUNIT"/>
    <property type="match status" value="1"/>
</dbReference>
<comment type="similarity">
    <text evidence="3">Belongs to the MT-A70-like family.</text>
</comment>
<protein>
    <submittedName>
        <fullName evidence="5">N6-adenosine-methyltransferase subunit mettl14</fullName>
    </submittedName>
</protein>
<comment type="subcellular location">
    <subcellularLocation>
        <location evidence="1">Nucleus</location>
    </subcellularLocation>
</comment>
<keyword evidence="2" id="KW-0539">Nucleus</keyword>
<evidence type="ECO:0000313" key="5">
    <source>
        <dbReference type="EMBL" id="KAJ3040177.1"/>
    </source>
</evidence>
<dbReference type="GO" id="GO:0005634">
    <property type="term" value="C:nucleus"/>
    <property type="evidence" value="ECO:0007669"/>
    <property type="project" value="UniProtKB-SubCell"/>
</dbReference>
<gene>
    <name evidence="5" type="primary">METTL14_1</name>
    <name evidence="5" type="ORF">HK097_002617</name>
</gene>
<feature type="compositionally biased region" description="Basic and acidic residues" evidence="4">
    <location>
        <begin position="58"/>
        <end position="75"/>
    </location>
</feature>
<feature type="non-terminal residue" evidence="5">
    <location>
        <position position="1"/>
    </location>
</feature>
<dbReference type="GO" id="GO:0003729">
    <property type="term" value="F:mRNA binding"/>
    <property type="evidence" value="ECO:0007669"/>
    <property type="project" value="TreeGrafter"/>
</dbReference>
<dbReference type="InterPro" id="IPR007757">
    <property type="entry name" value="MT-A70-like"/>
</dbReference>
<dbReference type="PANTHER" id="PTHR13107">
    <property type="entry name" value="N6-ADENOSINE-METHYLTRANSFERASE NON-CATALYTIC SUBUNIT"/>
    <property type="match status" value="1"/>
</dbReference>
<proteinExistence type="inferred from homology"/>
<evidence type="ECO:0000256" key="3">
    <source>
        <dbReference type="PROSITE-ProRule" id="PRU00489"/>
    </source>
</evidence>
<evidence type="ECO:0000256" key="2">
    <source>
        <dbReference type="ARBA" id="ARBA00023242"/>
    </source>
</evidence>
<dbReference type="GO" id="GO:0036396">
    <property type="term" value="C:RNA N6-methyladenosine methyltransferase complex"/>
    <property type="evidence" value="ECO:0007669"/>
    <property type="project" value="TreeGrafter"/>
</dbReference>
<dbReference type="AlphaFoldDB" id="A0AAD5S5D0"/>
<name>A0AAD5S5D0_9FUNG</name>
<dbReference type="EMBL" id="JADGJD010001577">
    <property type="protein sequence ID" value="KAJ3040177.1"/>
    <property type="molecule type" value="Genomic_DNA"/>
</dbReference>
<comment type="caution">
    <text evidence="5">The sequence shown here is derived from an EMBL/GenBank/DDBJ whole genome shotgun (WGS) entry which is preliminary data.</text>
</comment>
<evidence type="ECO:0000256" key="4">
    <source>
        <dbReference type="SAM" id="MobiDB-lite"/>
    </source>
</evidence>
<evidence type="ECO:0000313" key="6">
    <source>
        <dbReference type="Proteomes" id="UP001212841"/>
    </source>
</evidence>
<feature type="region of interest" description="Disordered" evidence="4">
    <location>
        <begin position="57"/>
        <end position="80"/>
    </location>
</feature>
<organism evidence="5 6">
    <name type="scientific">Rhizophlyctis rosea</name>
    <dbReference type="NCBI Taxonomy" id="64517"/>
    <lineage>
        <taxon>Eukaryota</taxon>
        <taxon>Fungi</taxon>
        <taxon>Fungi incertae sedis</taxon>
        <taxon>Chytridiomycota</taxon>
        <taxon>Chytridiomycota incertae sedis</taxon>
        <taxon>Chytridiomycetes</taxon>
        <taxon>Rhizophlyctidales</taxon>
        <taxon>Rhizophlyctidaceae</taxon>
        <taxon>Rhizophlyctis</taxon>
    </lineage>
</organism>
<dbReference type="InterPro" id="IPR045123">
    <property type="entry name" value="METTL14-like"/>
</dbReference>
<evidence type="ECO:0000256" key="1">
    <source>
        <dbReference type="ARBA" id="ARBA00004123"/>
    </source>
</evidence>
<reference evidence="5" key="1">
    <citation type="submission" date="2020-05" db="EMBL/GenBank/DDBJ databases">
        <title>Phylogenomic resolution of chytrid fungi.</title>
        <authorList>
            <person name="Stajich J.E."/>
            <person name="Amses K."/>
            <person name="Simmons R."/>
            <person name="Seto K."/>
            <person name="Myers J."/>
            <person name="Bonds A."/>
            <person name="Quandt C.A."/>
            <person name="Barry K."/>
            <person name="Liu P."/>
            <person name="Grigoriev I."/>
            <person name="Longcore J.E."/>
            <person name="James T.Y."/>
        </authorList>
    </citation>
    <scope>NUCLEOTIDE SEQUENCE</scope>
    <source>
        <strain evidence="5">JEL0318</strain>
    </source>
</reference>
<sequence length="162" mass="19021">MPSFLSSLNPRTSTTMTNNPDKTFLYEVIKARKRKREVERVEAGLDVVSPDLVQRVEPLSKGKRNEKQEKKEGGRKERRTVRNDYSQNCVNTGYRPQNYIRDSSVLERFEEYPKLQTLTTLKNSLVRHRSTPPMYLHCDLRTFPLHTLKTRFDVILIDPPLE</sequence>
<dbReference type="Proteomes" id="UP001212841">
    <property type="component" value="Unassembled WGS sequence"/>
</dbReference>
<dbReference type="PROSITE" id="PS51143">
    <property type="entry name" value="MT_A70"/>
    <property type="match status" value="1"/>
</dbReference>
<keyword evidence="6" id="KW-1185">Reference proteome</keyword>